<reference evidence="2" key="1">
    <citation type="submission" date="2024-01" db="EMBL/GenBank/DDBJ databases">
        <authorList>
            <person name="Webb A."/>
        </authorList>
    </citation>
    <scope>NUCLEOTIDE SEQUENCE</scope>
    <source>
        <strain evidence="2">Pm1</strain>
    </source>
</reference>
<dbReference type="AlphaFoldDB" id="A0AAV1TNV1"/>
<accession>A0AAV1TNV1</accession>
<name>A0AAV1TNV1_9STRA</name>
<evidence type="ECO:0000313" key="2">
    <source>
        <dbReference type="EMBL" id="CAK7924085.1"/>
    </source>
</evidence>
<proteinExistence type="predicted"/>
<evidence type="ECO:0000256" key="1">
    <source>
        <dbReference type="SAM" id="MobiDB-lite"/>
    </source>
</evidence>
<feature type="compositionally biased region" description="Basic and acidic residues" evidence="1">
    <location>
        <begin position="7"/>
        <end position="23"/>
    </location>
</feature>
<sequence length="128" mass="14523">MSKKKALKTDRVKKEEPRSNRQDRSKKKIVRPIKFVEEAPDMKMEGWQLDQLAQGFHWKALKKLLSSDPVLRILNPKMIGEIQGPISLPKAATNPLEGINAIIQILQDAEYVAGAFDASKLLECDQDR</sequence>
<comment type="caution">
    <text evidence="2">The sequence shown here is derived from an EMBL/GenBank/DDBJ whole genome shotgun (WGS) entry which is preliminary data.</text>
</comment>
<feature type="region of interest" description="Disordered" evidence="1">
    <location>
        <begin position="1"/>
        <end position="29"/>
    </location>
</feature>
<gene>
    <name evidence="2" type="ORF">PM001_LOCUS9235</name>
</gene>
<evidence type="ECO:0000313" key="3">
    <source>
        <dbReference type="Proteomes" id="UP001162060"/>
    </source>
</evidence>
<protein>
    <submittedName>
        <fullName evidence="2">Uncharacterized protein</fullName>
    </submittedName>
</protein>
<dbReference type="Proteomes" id="UP001162060">
    <property type="component" value="Unassembled WGS sequence"/>
</dbReference>
<dbReference type="EMBL" id="CAKLBY020000072">
    <property type="protein sequence ID" value="CAK7924085.1"/>
    <property type="molecule type" value="Genomic_DNA"/>
</dbReference>
<organism evidence="2 3">
    <name type="scientific">Peronospora matthiolae</name>
    <dbReference type="NCBI Taxonomy" id="2874970"/>
    <lineage>
        <taxon>Eukaryota</taxon>
        <taxon>Sar</taxon>
        <taxon>Stramenopiles</taxon>
        <taxon>Oomycota</taxon>
        <taxon>Peronosporomycetes</taxon>
        <taxon>Peronosporales</taxon>
        <taxon>Peronosporaceae</taxon>
        <taxon>Peronospora</taxon>
    </lineage>
</organism>